<dbReference type="EnsemblMetazoa" id="AARA014877-RA">
    <property type="protein sequence ID" value="AARA014877-PA"/>
    <property type="gene ID" value="AARA014877"/>
</dbReference>
<dbReference type="VEuPathDB" id="VectorBase:AARA014877"/>
<protein>
    <submittedName>
        <fullName evidence="2">Uncharacterized protein</fullName>
    </submittedName>
</protein>
<keyword evidence="3" id="KW-1185">Reference proteome</keyword>
<reference evidence="2" key="1">
    <citation type="submission" date="2022-08" db="UniProtKB">
        <authorList>
            <consortium name="EnsemblMetazoa"/>
        </authorList>
    </citation>
    <scope>IDENTIFICATION</scope>
    <source>
        <strain evidence="2">Dongola</strain>
    </source>
</reference>
<evidence type="ECO:0000313" key="3">
    <source>
        <dbReference type="Proteomes" id="UP000075840"/>
    </source>
</evidence>
<feature type="region of interest" description="Disordered" evidence="1">
    <location>
        <begin position="1"/>
        <end position="43"/>
    </location>
</feature>
<organism evidence="2 3">
    <name type="scientific">Anopheles arabiensis</name>
    <name type="common">Mosquito</name>
    <dbReference type="NCBI Taxonomy" id="7173"/>
    <lineage>
        <taxon>Eukaryota</taxon>
        <taxon>Metazoa</taxon>
        <taxon>Ecdysozoa</taxon>
        <taxon>Arthropoda</taxon>
        <taxon>Hexapoda</taxon>
        <taxon>Insecta</taxon>
        <taxon>Pterygota</taxon>
        <taxon>Neoptera</taxon>
        <taxon>Endopterygota</taxon>
        <taxon>Diptera</taxon>
        <taxon>Nematocera</taxon>
        <taxon>Culicoidea</taxon>
        <taxon>Culicidae</taxon>
        <taxon>Anophelinae</taxon>
        <taxon>Anopheles</taxon>
    </lineage>
</organism>
<accession>A0A182IHE7</accession>
<sequence length="85" mass="9031">GPAARTTRTTKKHTSERTQTKTLHHSDPIQRSSECTVVPSPSDPVPASSVQLQITASVIDVCAFACLSSESDLCRGECVSVCLCL</sequence>
<proteinExistence type="predicted"/>
<evidence type="ECO:0000313" key="2">
    <source>
        <dbReference type="EnsemblMetazoa" id="AARA014877-PA"/>
    </source>
</evidence>
<feature type="compositionally biased region" description="Basic and acidic residues" evidence="1">
    <location>
        <begin position="13"/>
        <end position="28"/>
    </location>
</feature>
<dbReference type="AlphaFoldDB" id="A0A182IHE7"/>
<dbReference type="Proteomes" id="UP000075840">
    <property type="component" value="Unassembled WGS sequence"/>
</dbReference>
<dbReference type="EMBL" id="APCN01000983">
    <property type="status" value="NOT_ANNOTATED_CDS"/>
    <property type="molecule type" value="Genomic_DNA"/>
</dbReference>
<evidence type="ECO:0000256" key="1">
    <source>
        <dbReference type="SAM" id="MobiDB-lite"/>
    </source>
</evidence>
<name>A0A182IHE7_ANOAR</name>